<evidence type="ECO:0000256" key="3">
    <source>
        <dbReference type="SAM" id="SignalP"/>
    </source>
</evidence>
<reference evidence="4" key="1">
    <citation type="submission" date="2014-12" db="EMBL/GenBank/DDBJ databases">
        <title>Insight into the proteome of Arion vulgaris.</title>
        <authorList>
            <person name="Aradska J."/>
            <person name="Bulat T."/>
            <person name="Smidak R."/>
            <person name="Sarate P."/>
            <person name="Gangsoo J."/>
            <person name="Sialana F."/>
            <person name="Bilban M."/>
            <person name="Lubec G."/>
        </authorList>
    </citation>
    <scope>NUCLEOTIDE SEQUENCE</scope>
    <source>
        <tissue evidence="4">Skin</tissue>
    </source>
</reference>
<proteinExistence type="predicted"/>
<organism evidence="4">
    <name type="scientific">Arion vulgaris</name>
    <dbReference type="NCBI Taxonomy" id="1028688"/>
    <lineage>
        <taxon>Eukaryota</taxon>
        <taxon>Metazoa</taxon>
        <taxon>Spiralia</taxon>
        <taxon>Lophotrochozoa</taxon>
        <taxon>Mollusca</taxon>
        <taxon>Gastropoda</taxon>
        <taxon>Heterobranchia</taxon>
        <taxon>Euthyneura</taxon>
        <taxon>Panpulmonata</taxon>
        <taxon>Eupulmonata</taxon>
        <taxon>Stylommatophora</taxon>
        <taxon>Helicina</taxon>
        <taxon>Arionoidea</taxon>
        <taxon>Arionidae</taxon>
        <taxon>Arion</taxon>
    </lineage>
</organism>
<evidence type="ECO:0000256" key="2">
    <source>
        <dbReference type="SAM" id="Phobius"/>
    </source>
</evidence>
<keyword evidence="2" id="KW-0812">Transmembrane</keyword>
<name>A0A0B7ARD3_9EUPU</name>
<accession>A0A0B7ARD3</accession>
<dbReference type="EMBL" id="HACG01035686">
    <property type="protein sequence ID" value="CEK82551.1"/>
    <property type="molecule type" value="Transcribed_RNA"/>
</dbReference>
<feature type="chain" id="PRO_5007391487" description="Protein brambleberry" evidence="3">
    <location>
        <begin position="24"/>
        <end position="604"/>
    </location>
</feature>
<feature type="compositionally biased region" description="Polar residues" evidence="1">
    <location>
        <begin position="561"/>
        <end position="577"/>
    </location>
</feature>
<feature type="region of interest" description="Disordered" evidence="1">
    <location>
        <begin position="547"/>
        <end position="577"/>
    </location>
</feature>
<dbReference type="EMBL" id="HACG01035688">
    <property type="protein sequence ID" value="CEK82553.1"/>
    <property type="molecule type" value="Transcribed_RNA"/>
</dbReference>
<feature type="signal peptide" evidence="3">
    <location>
        <begin position="1"/>
        <end position="23"/>
    </location>
</feature>
<gene>
    <name evidence="4" type="primary">ORF132223</name>
    <name evidence="5" type="synonym">ORF132239</name>
</gene>
<evidence type="ECO:0008006" key="6">
    <source>
        <dbReference type="Google" id="ProtNLM"/>
    </source>
</evidence>
<sequence length="604" mass="67027">MASIHRVLIFLVCFIICIQLSSSMLEWLFGDGKVEATGDVAGPDSSVRFEVLSSDEKFLDFAQSLNDMSPLDACYNIVIYNLKRKCGELTEEELGKLSVQLLNCQSEVEDRPVYACTNSMSLADCTKSMDGTTWNSYQIVGNRARAMCYAAQQLQFRKLTEITVNRLATVAGEQVKSLNDLKAGQEQLHSLTAETVRKLYESQQDLLSTQLSLREAHEGIFNHIAINVKEIMQEKALIASGNQELAAMTDNIRKKLDVTAEKIEERELVEQTKHARILQDLKDIQDNTEMSVRKLDTSLQNLMKKFEEIDKHHSGMSSSLTKMNVTMKAVMMAVDSLGKNLSERINWISQLLDVTDDKLSAMSCCLLHIAYFFLVAVAATFLQVPIPMRLTMLVIIVGNVAAELNHNHSFDFAGLTVFIFAVYFGFKLIIILGDRLKFMPNVFPSNTSLIPNLNTSSSSSSSTQPLSPQEVGTLLHLLQRFSNSVSEHQTTTHTLVANGTVIRDTHFRAATPPSGLNRSNNGQVFLGHNGGNTLQNTVRAERTLIDSLRGRGSRSVSRSSTPQTNDSRSSTPISSRCQANTVTGIQCRLPVMPASEFCRVHTGR</sequence>
<keyword evidence="2" id="KW-1133">Transmembrane helix</keyword>
<dbReference type="PANTHER" id="PTHR33538">
    <property type="entry name" value="PROTEIN GAMETE EXPRESSED 1"/>
    <property type="match status" value="1"/>
</dbReference>
<evidence type="ECO:0000313" key="5">
    <source>
        <dbReference type="EMBL" id="CEK82553.1"/>
    </source>
</evidence>
<feature type="transmembrane region" description="Helical" evidence="2">
    <location>
        <begin position="359"/>
        <end position="382"/>
    </location>
</feature>
<feature type="transmembrane region" description="Helical" evidence="2">
    <location>
        <begin position="412"/>
        <end position="432"/>
    </location>
</feature>
<keyword evidence="2" id="KW-0472">Membrane</keyword>
<keyword evidence="3" id="KW-0732">Signal</keyword>
<evidence type="ECO:0000256" key="1">
    <source>
        <dbReference type="SAM" id="MobiDB-lite"/>
    </source>
</evidence>
<evidence type="ECO:0000313" key="4">
    <source>
        <dbReference type="EMBL" id="CEK82551.1"/>
    </source>
</evidence>
<dbReference type="InterPro" id="IPR040346">
    <property type="entry name" value="GEX1/Brambleberry"/>
</dbReference>
<dbReference type="PANTHER" id="PTHR33538:SF1">
    <property type="entry name" value="PROTEIN BRAMBLEBERRY"/>
    <property type="match status" value="1"/>
</dbReference>
<dbReference type="AlphaFoldDB" id="A0A0B7ARD3"/>
<protein>
    <recommendedName>
        <fullName evidence="6">Protein brambleberry</fullName>
    </recommendedName>
</protein>